<feature type="chain" id="PRO_5042862177" description="Conidiation-specific protein 13" evidence="2">
    <location>
        <begin position="23"/>
        <end position="362"/>
    </location>
</feature>
<protein>
    <recommendedName>
        <fullName evidence="5">Conidiation-specific protein 13</fullName>
    </recommendedName>
</protein>
<feature type="compositionally biased region" description="Basic and acidic residues" evidence="1">
    <location>
        <begin position="316"/>
        <end position="345"/>
    </location>
</feature>
<proteinExistence type="predicted"/>
<reference evidence="3" key="2">
    <citation type="submission" date="2023-05" db="EMBL/GenBank/DDBJ databases">
        <authorList>
            <consortium name="Lawrence Berkeley National Laboratory"/>
            <person name="Steindorff A."/>
            <person name="Hensen N."/>
            <person name="Bonometti L."/>
            <person name="Westerberg I."/>
            <person name="Brannstrom I.O."/>
            <person name="Guillou S."/>
            <person name="Cros-Aarteil S."/>
            <person name="Calhoun S."/>
            <person name="Haridas S."/>
            <person name="Kuo A."/>
            <person name="Mondo S."/>
            <person name="Pangilinan J."/>
            <person name="Riley R."/>
            <person name="Labutti K."/>
            <person name="Andreopoulos B."/>
            <person name="Lipzen A."/>
            <person name="Chen C."/>
            <person name="Yanf M."/>
            <person name="Daum C."/>
            <person name="Ng V."/>
            <person name="Clum A."/>
            <person name="Ohm R."/>
            <person name="Martin F."/>
            <person name="Silar P."/>
            <person name="Natvig D."/>
            <person name="Lalanne C."/>
            <person name="Gautier V."/>
            <person name="Ament-Velasquez S.L."/>
            <person name="Kruys A."/>
            <person name="Hutchinson M.I."/>
            <person name="Powell A.J."/>
            <person name="Barry K."/>
            <person name="Miller A.N."/>
            <person name="Grigoriev I.V."/>
            <person name="Debuchy R."/>
            <person name="Gladieux P."/>
            <person name="Thoren M.H."/>
            <person name="Johannesson H."/>
        </authorList>
    </citation>
    <scope>NUCLEOTIDE SEQUENCE</scope>
    <source>
        <strain evidence="3">CBS 892.96</strain>
    </source>
</reference>
<keyword evidence="2" id="KW-0732">Signal</keyword>
<feature type="signal peptide" evidence="2">
    <location>
        <begin position="1"/>
        <end position="22"/>
    </location>
</feature>
<dbReference type="Proteomes" id="UP001302321">
    <property type="component" value="Unassembled WGS sequence"/>
</dbReference>
<accession>A0AAN6WEK3</accession>
<evidence type="ECO:0000256" key="2">
    <source>
        <dbReference type="SAM" id="SignalP"/>
    </source>
</evidence>
<keyword evidence="4" id="KW-1185">Reference proteome</keyword>
<gene>
    <name evidence="3" type="ORF">QBC36DRAFT_230129</name>
</gene>
<feature type="compositionally biased region" description="Gly residues" evidence="1">
    <location>
        <begin position="297"/>
        <end position="315"/>
    </location>
</feature>
<name>A0AAN6WEK3_9PEZI</name>
<dbReference type="AlphaFoldDB" id="A0AAN6WEK3"/>
<organism evidence="3 4">
    <name type="scientific">Triangularia setosa</name>
    <dbReference type="NCBI Taxonomy" id="2587417"/>
    <lineage>
        <taxon>Eukaryota</taxon>
        <taxon>Fungi</taxon>
        <taxon>Dikarya</taxon>
        <taxon>Ascomycota</taxon>
        <taxon>Pezizomycotina</taxon>
        <taxon>Sordariomycetes</taxon>
        <taxon>Sordariomycetidae</taxon>
        <taxon>Sordariales</taxon>
        <taxon>Podosporaceae</taxon>
        <taxon>Triangularia</taxon>
    </lineage>
</organism>
<dbReference type="SUPFAM" id="SSF55486">
    <property type="entry name" value="Metalloproteases ('zincins'), catalytic domain"/>
    <property type="match status" value="1"/>
</dbReference>
<evidence type="ECO:0000256" key="1">
    <source>
        <dbReference type="SAM" id="MobiDB-lite"/>
    </source>
</evidence>
<evidence type="ECO:0000313" key="4">
    <source>
        <dbReference type="Proteomes" id="UP001302321"/>
    </source>
</evidence>
<sequence>MSHSTLTTLMVILAAFTQYALTQGPPDSLTEKFAGLDFLNTGVGGGLNDIPGTSYTMTQRDWGMLPWPCYNTAFIEGYCDPHDIEVWDVTYNDCSEPKVFCRCNSSPMSMDTLATALGQIPIAARQWIDTISSYPAVGQCSAWNGADHLNVFGDCSNYMSVWFHEVAHSLDYWVTDTSDGYYSTDELAEWSAIVLNGTCVPDNYSKASWAESWAQVAVMSAWHANVGNIWDFGIGCMHAQMDKSIEQLGSIWQGIENATCERWWESDDWELVCMGDDARNAGFCDGEDVQGSSSRSGYGGDIGHGRQGVGKGGSGLKERPDVNPKVEKKRKEEELARKIRAEEQAGLKGGKTRARVRRGEKL</sequence>
<feature type="region of interest" description="Disordered" evidence="1">
    <location>
        <begin position="290"/>
        <end position="362"/>
    </location>
</feature>
<evidence type="ECO:0008006" key="5">
    <source>
        <dbReference type="Google" id="ProtNLM"/>
    </source>
</evidence>
<dbReference type="EMBL" id="MU866102">
    <property type="protein sequence ID" value="KAK4180178.1"/>
    <property type="molecule type" value="Genomic_DNA"/>
</dbReference>
<comment type="caution">
    <text evidence="3">The sequence shown here is derived from an EMBL/GenBank/DDBJ whole genome shotgun (WGS) entry which is preliminary data.</text>
</comment>
<reference evidence="3" key="1">
    <citation type="journal article" date="2023" name="Mol. Phylogenet. Evol.">
        <title>Genome-scale phylogeny and comparative genomics of the fungal order Sordariales.</title>
        <authorList>
            <person name="Hensen N."/>
            <person name="Bonometti L."/>
            <person name="Westerberg I."/>
            <person name="Brannstrom I.O."/>
            <person name="Guillou S."/>
            <person name="Cros-Aarteil S."/>
            <person name="Calhoun S."/>
            <person name="Haridas S."/>
            <person name="Kuo A."/>
            <person name="Mondo S."/>
            <person name="Pangilinan J."/>
            <person name="Riley R."/>
            <person name="LaButti K."/>
            <person name="Andreopoulos B."/>
            <person name="Lipzen A."/>
            <person name="Chen C."/>
            <person name="Yan M."/>
            <person name="Daum C."/>
            <person name="Ng V."/>
            <person name="Clum A."/>
            <person name="Steindorff A."/>
            <person name="Ohm R.A."/>
            <person name="Martin F."/>
            <person name="Silar P."/>
            <person name="Natvig D.O."/>
            <person name="Lalanne C."/>
            <person name="Gautier V."/>
            <person name="Ament-Velasquez S.L."/>
            <person name="Kruys A."/>
            <person name="Hutchinson M.I."/>
            <person name="Powell A.J."/>
            <person name="Barry K."/>
            <person name="Miller A.N."/>
            <person name="Grigoriev I.V."/>
            <person name="Debuchy R."/>
            <person name="Gladieux P."/>
            <person name="Hiltunen Thoren M."/>
            <person name="Johannesson H."/>
        </authorList>
    </citation>
    <scope>NUCLEOTIDE SEQUENCE</scope>
    <source>
        <strain evidence="3">CBS 892.96</strain>
    </source>
</reference>
<evidence type="ECO:0000313" key="3">
    <source>
        <dbReference type="EMBL" id="KAK4180178.1"/>
    </source>
</evidence>